<reference evidence="1 2" key="1">
    <citation type="journal article" date="2021" name="Hortic Res">
        <title>High-quality reference genome and annotation aids understanding of berry development for evergreen blueberry (Vaccinium darrowii).</title>
        <authorList>
            <person name="Yu J."/>
            <person name="Hulse-Kemp A.M."/>
            <person name="Babiker E."/>
            <person name="Staton M."/>
        </authorList>
    </citation>
    <scope>NUCLEOTIDE SEQUENCE [LARGE SCALE GENOMIC DNA]</scope>
    <source>
        <strain evidence="2">cv. NJ 8807/NJ 8810</strain>
        <tissue evidence="1">Young leaf</tissue>
    </source>
</reference>
<sequence>MLRGWTNQDMDDQFQRLESTISRHIKKTTPCLEDFAYHWICPMQPPEHWHECLKKNKRYRRFKDCIGAIDGTHLPCTPPSHETARYWSRKGGTTFNVIAVCDFNLCFKFAASGYEDKYFRSADMENEDYVNDIVSHELHDEANEAIQSDLDFTVVDEYMDSLRNKILNQILLDHRGRGNQQGNIMHSEQEIENCNLFFLGSCAIGDVY</sequence>
<accession>A0ACB7XBK2</accession>
<protein>
    <submittedName>
        <fullName evidence="1">Uncharacterized protein</fullName>
    </submittedName>
</protein>
<proteinExistence type="predicted"/>
<comment type="caution">
    <text evidence="1">The sequence shown here is derived from an EMBL/GenBank/DDBJ whole genome shotgun (WGS) entry which is preliminary data.</text>
</comment>
<evidence type="ECO:0000313" key="1">
    <source>
        <dbReference type="EMBL" id="KAH7838069.1"/>
    </source>
</evidence>
<evidence type="ECO:0000313" key="2">
    <source>
        <dbReference type="Proteomes" id="UP000828048"/>
    </source>
</evidence>
<gene>
    <name evidence="1" type="ORF">Vadar_021645</name>
</gene>
<name>A0ACB7XBK2_9ERIC</name>
<keyword evidence="2" id="KW-1185">Reference proteome</keyword>
<organism evidence="1 2">
    <name type="scientific">Vaccinium darrowii</name>
    <dbReference type="NCBI Taxonomy" id="229202"/>
    <lineage>
        <taxon>Eukaryota</taxon>
        <taxon>Viridiplantae</taxon>
        <taxon>Streptophyta</taxon>
        <taxon>Embryophyta</taxon>
        <taxon>Tracheophyta</taxon>
        <taxon>Spermatophyta</taxon>
        <taxon>Magnoliopsida</taxon>
        <taxon>eudicotyledons</taxon>
        <taxon>Gunneridae</taxon>
        <taxon>Pentapetalae</taxon>
        <taxon>asterids</taxon>
        <taxon>Ericales</taxon>
        <taxon>Ericaceae</taxon>
        <taxon>Vaccinioideae</taxon>
        <taxon>Vaccinieae</taxon>
        <taxon>Vaccinium</taxon>
    </lineage>
</organism>
<dbReference type="EMBL" id="CM037156">
    <property type="protein sequence ID" value="KAH7838069.1"/>
    <property type="molecule type" value="Genomic_DNA"/>
</dbReference>
<dbReference type="Proteomes" id="UP000828048">
    <property type="component" value="Chromosome 6"/>
</dbReference>